<feature type="transmembrane region" description="Helical" evidence="7">
    <location>
        <begin position="158"/>
        <end position="180"/>
    </location>
</feature>
<accession>A0A5A5U4D7</accession>
<organism evidence="9 10">
    <name type="scientific">Leuconostoc citreum</name>
    <dbReference type="NCBI Taxonomy" id="33964"/>
    <lineage>
        <taxon>Bacteria</taxon>
        <taxon>Bacillati</taxon>
        <taxon>Bacillota</taxon>
        <taxon>Bacilli</taxon>
        <taxon>Lactobacillales</taxon>
        <taxon>Lactobacillaceae</taxon>
        <taxon>Leuconostoc</taxon>
    </lineage>
</organism>
<dbReference type="InterPro" id="IPR036259">
    <property type="entry name" value="MFS_trans_sf"/>
</dbReference>
<protein>
    <submittedName>
        <fullName evidence="9">MFS transporter</fullName>
    </submittedName>
</protein>
<dbReference type="InterPro" id="IPR020846">
    <property type="entry name" value="MFS_dom"/>
</dbReference>
<comment type="caution">
    <text evidence="9">The sequence shown here is derived from an EMBL/GenBank/DDBJ whole genome shotgun (WGS) entry which is preliminary data.</text>
</comment>
<feature type="transmembrane region" description="Helical" evidence="7">
    <location>
        <begin position="396"/>
        <end position="413"/>
    </location>
</feature>
<dbReference type="Pfam" id="PF07690">
    <property type="entry name" value="MFS_1"/>
    <property type="match status" value="1"/>
</dbReference>
<evidence type="ECO:0000256" key="5">
    <source>
        <dbReference type="ARBA" id="ARBA00022989"/>
    </source>
</evidence>
<dbReference type="Proteomes" id="UP000323274">
    <property type="component" value="Unassembled WGS sequence"/>
</dbReference>
<dbReference type="PROSITE" id="PS50850">
    <property type="entry name" value="MFS"/>
    <property type="match status" value="1"/>
</dbReference>
<feature type="transmembrane region" description="Helical" evidence="7">
    <location>
        <begin position="297"/>
        <end position="316"/>
    </location>
</feature>
<keyword evidence="3" id="KW-1003">Cell membrane</keyword>
<keyword evidence="6 7" id="KW-0472">Membrane</keyword>
<gene>
    <name evidence="9" type="ORF">LCIT_17860</name>
</gene>
<evidence type="ECO:0000256" key="3">
    <source>
        <dbReference type="ARBA" id="ARBA00022475"/>
    </source>
</evidence>
<dbReference type="CDD" id="cd17321">
    <property type="entry name" value="MFS_MMR_MDR_like"/>
    <property type="match status" value="1"/>
</dbReference>
<feature type="transmembrane region" description="Helical" evidence="7">
    <location>
        <begin position="41"/>
        <end position="61"/>
    </location>
</feature>
<feature type="transmembrane region" description="Helical" evidence="7">
    <location>
        <begin position="262"/>
        <end position="285"/>
    </location>
</feature>
<keyword evidence="2" id="KW-0813">Transport</keyword>
<feature type="transmembrane region" description="Helical" evidence="7">
    <location>
        <begin position="488"/>
        <end position="507"/>
    </location>
</feature>
<feature type="transmembrane region" description="Helical" evidence="7">
    <location>
        <begin position="130"/>
        <end position="152"/>
    </location>
</feature>
<proteinExistence type="predicted"/>
<dbReference type="EMBL" id="BJJW01000015">
    <property type="protein sequence ID" value="GDZ84544.1"/>
    <property type="molecule type" value="Genomic_DNA"/>
</dbReference>
<comment type="subcellular location">
    <subcellularLocation>
        <location evidence="1">Cell membrane</location>
        <topology evidence="1">Multi-pass membrane protein</topology>
    </subcellularLocation>
</comment>
<dbReference type="Gene3D" id="1.20.1250.20">
    <property type="entry name" value="MFS general substrate transporter like domains"/>
    <property type="match status" value="1"/>
</dbReference>
<dbReference type="PANTHER" id="PTHR42718:SF46">
    <property type="entry name" value="BLR6921 PROTEIN"/>
    <property type="match status" value="1"/>
</dbReference>
<feature type="transmembrane region" description="Helical" evidence="7">
    <location>
        <begin position="222"/>
        <end position="241"/>
    </location>
</feature>
<evidence type="ECO:0000256" key="4">
    <source>
        <dbReference type="ARBA" id="ARBA00022692"/>
    </source>
</evidence>
<dbReference type="Gene3D" id="1.20.1720.10">
    <property type="entry name" value="Multidrug resistance protein D"/>
    <property type="match status" value="1"/>
</dbReference>
<reference evidence="9 10" key="1">
    <citation type="submission" date="2019-04" db="EMBL/GenBank/DDBJ databases">
        <title>A pseudo-fructophilic Leuconostoc citreum strain F192-5 isolated from peel of satsuma mandarin: the first report for isolation and characterization of strain-dependent fructophilic-like characteristics.</title>
        <authorList>
            <person name="Maeno S."/>
            <person name="Tanizawa Y."/>
            <person name="Kajikawa A."/>
            <person name="Kanesaki Y."/>
            <person name="Kubota E."/>
            <person name="Arita M."/>
            <person name="Leon D."/>
            <person name="Endo A."/>
        </authorList>
    </citation>
    <scope>NUCLEOTIDE SEQUENCE [LARGE SCALE GENOMIC DNA]</scope>
    <source>
        <strain evidence="9 10">F192-5</strain>
    </source>
</reference>
<name>A0A5A5U4D7_LEUCI</name>
<dbReference type="RefSeq" id="WP_149334774.1">
    <property type="nucleotide sequence ID" value="NZ_BJJW01000015.1"/>
</dbReference>
<feature type="transmembrane region" description="Helical" evidence="7">
    <location>
        <begin position="104"/>
        <end position="123"/>
    </location>
</feature>
<feature type="transmembrane region" description="Helical" evidence="7">
    <location>
        <begin position="73"/>
        <end position="98"/>
    </location>
</feature>
<feature type="domain" description="Major facilitator superfamily (MFS) profile" evidence="8">
    <location>
        <begin position="6"/>
        <end position="511"/>
    </location>
</feature>
<dbReference type="PANTHER" id="PTHR42718">
    <property type="entry name" value="MAJOR FACILITATOR SUPERFAMILY MULTIDRUG TRANSPORTER MFSC"/>
    <property type="match status" value="1"/>
</dbReference>
<dbReference type="AlphaFoldDB" id="A0A5A5U4D7"/>
<dbReference type="PRINTS" id="PR01036">
    <property type="entry name" value="TCRTETB"/>
</dbReference>
<evidence type="ECO:0000313" key="9">
    <source>
        <dbReference type="EMBL" id="GDZ84544.1"/>
    </source>
</evidence>
<dbReference type="InterPro" id="IPR011701">
    <property type="entry name" value="MFS"/>
</dbReference>
<dbReference type="GO" id="GO:0022857">
    <property type="term" value="F:transmembrane transporter activity"/>
    <property type="evidence" value="ECO:0007669"/>
    <property type="project" value="InterPro"/>
</dbReference>
<feature type="transmembrane region" description="Helical" evidence="7">
    <location>
        <begin position="353"/>
        <end position="375"/>
    </location>
</feature>
<feature type="transmembrane region" description="Helical" evidence="7">
    <location>
        <begin position="323"/>
        <end position="341"/>
    </location>
</feature>
<evidence type="ECO:0000259" key="8">
    <source>
        <dbReference type="PROSITE" id="PS50850"/>
    </source>
</evidence>
<dbReference type="GO" id="GO:0005886">
    <property type="term" value="C:plasma membrane"/>
    <property type="evidence" value="ECO:0007669"/>
    <property type="project" value="UniProtKB-SubCell"/>
</dbReference>
<sequence>MKKRMITGVFVLGIFICMLDTTIMNVSLPNIGLHLEVGLDKLSWALNIYIILFAALTIPLTRLAEFFGMSKGFLLGAIVFGIGSIISAFAGTLMPLLLGRAIQSIGAGLVFPLAMTLAIRIVADRDRTHMIAILGVTQGLAAALGPTIGGVVTQYMGWRWIFLINVPIIVLMISMGLLYLPLRQDIQNRQSIDLSGAIFSTIFLSTLSLVLMQGRVWGWHNWLTYLCAIVSLLSFIFFIMIERVSINPMVPLQLFKNRAFALSAIIIVFSNLFLVATTVVLPNYFTNVAGMDTLQASFLIAPISFSVFIFAPIAGFAKSHISVRWLISSGFLMMAVGYLWLGTKALQSVWQVIIAGILIGSGYGMITGPILVIAAGTLQGKLLTASQSVTGVLRQVGIMLAVALFVTGLYSGLTQAQRHTNSYAQEQINDLHLPKQDTAEMIQKVQTKMKASVFTPTATQGLPTKVATAISRIEKETTAQYRHAFEKLYLIAIPFMLLLVIMSLFLTDKSDGV</sequence>
<evidence type="ECO:0000256" key="2">
    <source>
        <dbReference type="ARBA" id="ARBA00022448"/>
    </source>
</evidence>
<evidence type="ECO:0000256" key="7">
    <source>
        <dbReference type="SAM" id="Phobius"/>
    </source>
</evidence>
<evidence type="ECO:0000313" key="10">
    <source>
        <dbReference type="Proteomes" id="UP000323274"/>
    </source>
</evidence>
<keyword evidence="5 7" id="KW-1133">Transmembrane helix</keyword>
<keyword evidence="4 7" id="KW-0812">Transmembrane</keyword>
<evidence type="ECO:0000256" key="1">
    <source>
        <dbReference type="ARBA" id="ARBA00004651"/>
    </source>
</evidence>
<dbReference type="SUPFAM" id="SSF103473">
    <property type="entry name" value="MFS general substrate transporter"/>
    <property type="match status" value="2"/>
</dbReference>
<evidence type="ECO:0000256" key="6">
    <source>
        <dbReference type="ARBA" id="ARBA00023136"/>
    </source>
</evidence>